<dbReference type="SUPFAM" id="SSF55073">
    <property type="entry name" value="Nucleotide cyclase"/>
    <property type="match status" value="1"/>
</dbReference>
<dbReference type="NCBIfam" id="TIGR00229">
    <property type="entry name" value="sensory_box"/>
    <property type="match status" value="4"/>
</dbReference>
<accession>A0ABY1BMV7</accession>
<dbReference type="Proteomes" id="UP000198512">
    <property type="component" value="Unassembled WGS sequence"/>
</dbReference>
<evidence type="ECO:0000259" key="3">
    <source>
        <dbReference type="PROSITE" id="PS50112"/>
    </source>
</evidence>
<dbReference type="PROSITE" id="PS50883">
    <property type="entry name" value="EAL"/>
    <property type="match status" value="1"/>
</dbReference>
<feature type="chain" id="PRO_5045895700" evidence="2">
    <location>
        <begin position="22"/>
        <end position="1010"/>
    </location>
</feature>
<dbReference type="InterPro" id="IPR035965">
    <property type="entry name" value="PAS-like_dom_sf"/>
</dbReference>
<dbReference type="Gene3D" id="3.30.70.270">
    <property type="match status" value="1"/>
</dbReference>
<evidence type="ECO:0000313" key="8">
    <source>
        <dbReference type="Proteomes" id="UP000198512"/>
    </source>
</evidence>
<keyword evidence="1" id="KW-0472">Membrane</keyword>
<dbReference type="Pfam" id="PF00563">
    <property type="entry name" value="EAL"/>
    <property type="match status" value="1"/>
</dbReference>
<dbReference type="NCBIfam" id="TIGR00254">
    <property type="entry name" value="GGDEF"/>
    <property type="match status" value="1"/>
</dbReference>
<organism evidence="7 8">
    <name type="scientific">Pseudomonas cuatrocienegasensis</name>
    <dbReference type="NCBI Taxonomy" id="543360"/>
    <lineage>
        <taxon>Bacteria</taxon>
        <taxon>Pseudomonadati</taxon>
        <taxon>Pseudomonadota</taxon>
        <taxon>Gammaproteobacteria</taxon>
        <taxon>Pseudomonadales</taxon>
        <taxon>Pseudomonadaceae</taxon>
        <taxon>Pseudomonas</taxon>
    </lineage>
</organism>
<dbReference type="Gene3D" id="3.30.450.20">
    <property type="entry name" value="PAS domain"/>
    <property type="match status" value="4"/>
</dbReference>
<dbReference type="InterPro" id="IPR013767">
    <property type="entry name" value="PAS_fold"/>
</dbReference>
<evidence type="ECO:0000256" key="1">
    <source>
        <dbReference type="SAM" id="Phobius"/>
    </source>
</evidence>
<dbReference type="InterPro" id="IPR035919">
    <property type="entry name" value="EAL_sf"/>
</dbReference>
<dbReference type="SMART" id="SM00267">
    <property type="entry name" value="GGDEF"/>
    <property type="match status" value="1"/>
</dbReference>
<dbReference type="SMART" id="SM00086">
    <property type="entry name" value="PAC"/>
    <property type="match status" value="4"/>
</dbReference>
<protein>
    <submittedName>
        <fullName evidence="7">PAS domain S-box-containing protein/diguanylate cyclase (GGDEF) domain-containing protein</fullName>
    </submittedName>
</protein>
<dbReference type="InterPro" id="IPR013655">
    <property type="entry name" value="PAS_fold_3"/>
</dbReference>
<dbReference type="PROSITE" id="PS50112">
    <property type="entry name" value="PAS"/>
    <property type="match status" value="2"/>
</dbReference>
<reference evidence="7 8" key="1">
    <citation type="submission" date="2016-10" db="EMBL/GenBank/DDBJ databases">
        <authorList>
            <person name="Varghese N."/>
            <person name="Submissions S."/>
        </authorList>
    </citation>
    <scope>NUCLEOTIDE SEQUENCE [LARGE SCALE GENOMIC DNA]</scope>
    <source>
        <strain evidence="7 8">CIP 109853</strain>
    </source>
</reference>
<evidence type="ECO:0000256" key="2">
    <source>
        <dbReference type="SAM" id="SignalP"/>
    </source>
</evidence>
<name>A0ABY1BMV7_9PSED</name>
<comment type="caution">
    <text evidence="7">The sequence shown here is derived from an EMBL/GenBank/DDBJ whole genome shotgun (WGS) entry which is preliminary data.</text>
</comment>
<dbReference type="PANTHER" id="PTHR44757:SF2">
    <property type="entry name" value="BIOFILM ARCHITECTURE MAINTENANCE PROTEIN MBAA"/>
    <property type="match status" value="1"/>
</dbReference>
<feature type="domain" description="PAC" evidence="4">
    <location>
        <begin position="519"/>
        <end position="571"/>
    </location>
</feature>
<dbReference type="SMART" id="SM00052">
    <property type="entry name" value="EAL"/>
    <property type="match status" value="1"/>
</dbReference>
<feature type="domain" description="PAS" evidence="3">
    <location>
        <begin position="446"/>
        <end position="492"/>
    </location>
</feature>
<feature type="signal peptide" evidence="2">
    <location>
        <begin position="1"/>
        <end position="21"/>
    </location>
</feature>
<gene>
    <name evidence="7" type="ORF">SAMN05216600_11830</name>
</gene>
<dbReference type="InterPro" id="IPR029787">
    <property type="entry name" value="Nucleotide_cyclase"/>
</dbReference>
<dbReference type="PROSITE" id="PS50887">
    <property type="entry name" value="GGDEF"/>
    <property type="match status" value="1"/>
</dbReference>
<evidence type="ECO:0000259" key="6">
    <source>
        <dbReference type="PROSITE" id="PS50887"/>
    </source>
</evidence>
<dbReference type="SUPFAM" id="SSF141868">
    <property type="entry name" value="EAL domain-like"/>
    <property type="match status" value="1"/>
</dbReference>
<dbReference type="EMBL" id="FOFP01000018">
    <property type="protein sequence ID" value="SER21862.1"/>
    <property type="molecule type" value="Genomic_DNA"/>
</dbReference>
<dbReference type="Pfam" id="PF08447">
    <property type="entry name" value="PAS_3"/>
    <property type="match status" value="1"/>
</dbReference>
<evidence type="ECO:0000259" key="5">
    <source>
        <dbReference type="PROSITE" id="PS50883"/>
    </source>
</evidence>
<dbReference type="InterPro" id="IPR043128">
    <property type="entry name" value="Rev_trsase/Diguanyl_cyclase"/>
</dbReference>
<feature type="transmembrane region" description="Helical" evidence="1">
    <location>
        <begin position="33"/>
        <end position="52"/>
    </location>
</feature>
<keyword evidence="2" id="KW-0732">Signal</keyword>
<dbReference type="InterPro" id="IPR000014">
    <property type="entry name" value="PAS"/>
</dbReference>
<dbReference type="SMART" id="SM00091">
    <property type="entry name" value="PAS"/>
    <property type="match status" value="4"/>
</dbReference>
<dbReference type="InterPro" id="IPR001633">
    <property type="entry name" value="EAL_dom"/>
</dbReference>
<dbReference type="CDD" id="cd01948">
    <property type="entry name" value="EAL"/>
    <property type="match status" value="1"/>
</dbReference>
<feature type="domain" description="GGDEF" evidence="6">
    <location>
        <begin position="603"/>
        <end position="736"/>
    </location>
</feature>
<dbReference type="InterPro" id="IPR001610">
    <property type="entry name" value="PAC"/>
</dbReference>
<dbReference type="Pfam" id="PF00990">
    <property type="entry name" value="GGDEF"/>
    <property type="match status" value="1"/>
</dbReference>
<evidence type="ECO:0000259" key="4">
    <source>
        <dbReference type="PROSITE" id="PS50113"/>
    </source>
</evidence>
<feature type="domain" description="PAC" evidence="4">
    <location>
        <begin position="150"/>
        <end position="200"/>
    </location>
</feature>
<dbReference type="InterPro" id="IPR052155">
    <property type="entry name" value="Biofilm_reg_signaling"/>
</dbReference>
<dbReference type="CDD" id="cd01949">
    <property type="entry name" value="GGDEF"/>
    <property type="match status" value="1"/>
</dbReference>
<dbReference type="InterPro" id="IPR000700">
    <property type="entry name" value="PAS-assoc_C"/>
</dbReference>
<dbReference type="Pfam" id="PF13426">
    <property type="entry name" value="PAS_9"/>
    <property type="match status" value="1"/>
</dbReference>
<dbReference type="PANTHER" id="PTHR44757">
    <property type="entry name" value="DIGUANYLATE CYCLASE DGCP"/>
    <property type="match status" value="1"/>
</dbReference>
<dbReference type="InterPro" id="IPR000160">
    <property type="entry name" value="GGDEF_dom"/>
</dbReference>
<feature type="domain" description="EAL" evidence="5">
    <location>
        <begin position="745"/>
        <end position="999"/>
    </location>
</feature>
<dbReference type="CDD" id="cd00130">
    <property type="entry name" value="PAS"/>
    <property type="match status" value="4"/>
</dbReference>
<keyword evidence="1" id="KW-1133">Transmembrane helix</keyword>
<proteinExistence type="predicted"/>
<dbReference type="Gene3D" id="3.20.20.450">
    <property type="entry name" value="EAL domain"/>
    <property type="match status" value="1"/>
</dbReference>
<keyword evidence="1" id="KW-0812">Transmembrane</keyword>
<keyword evidence="8" id="KW-1185">Reference proteome</keyword>
<dbReference type="Pfam" id="PF00989">
    <property type="entry name" value="PAS"/>
    <property type="match status" value="2"/>
</dbReference>
<dbReference type="SUPFAM" id="SSF55785">
    <property type="entry name" value="PYP-like sensor domain (PAS domain)"/>
    <property type="match status" value="4"/>
</dbReference>
<sequence length="1010" mass="113406">MPRLLAVLSLCLLLCSGVVMAAASDDALGIDSSGWHSLLFGLPVLLILFMALRINQRMHREIARSAVLQEELRERETHYRNLVENLSAIAWEATTGDFTYTYVSAHAETLLGYPLNDWKQPDFWQRCVYPADQARAMAYCREETNAGRSHSLDYRMQTADGRLIWIRNIVTLTHQEGRLIMRGLMIDISEAKQTEQALRLSEQKFSSVFQQCPDIMVIARRADGCLLEVNRAFEQQTGISARAAIGRTATELNIWGSPGIGKILIDRLQQESLRNLELLFRRHNGEFFTGLISAQAFQHADTPALVVIIRDISQLKATQQLLKISEEKFATAFHASPDGLLITRIADGRVLEGNDGFSRIMGYDMAEIRNRSTIELGLWASLSDRQRLIEQIRSNGSVHDFTVPIRNQAGALRLCELSAQMIPIDGEACMLTIARDVTERQLLQEKLQQAATVFESTAEGVMITDTQLRIVAVNRAFSEITGYSEIEALGQTPHLLTSEKHDSAFYDAIWHQLITEGHWQGELWSRRRNGEVYPEWLTINAVRNKEQQTTHFVGVFADISSLKHAQARLDHQAHHDPLTGLPNRLLFENRLHSALEDAQTDSHQGAVLFLDLDRFKHINDSLGHPVGDQLLKSIARRLKEQLRDLDTVARLGGDEFIILLPGLHQREDASQIANKLLACFTLPFQLDEHEFFVSVSIGVSFYPDDGLDVATLVKNADAAMYRSKAKGRNRVEHYTRDLTFQATERMALEQELRRALERGELELFYQPKFSLENQRLVGAEALLRWQHPVFGEVPPDRFIPLAEDSGLILPLGDWVLQHACQQMQEWQRHYAPFGPLSVNLAGAQLRQPNLLERIGQLLEQNSLAPHLLQLEITESFIMNKEEEGLALLHQLKALGVQLAIDDFGTGYSSLSHLKRLPLDTLKIDQSFVRGLPDDPNDAAIARAIIAMGRSLQLTVIAEGVETKAQECFLAAEGCEHIQGFVCSRAVSAEAFAANFLHPRHTIGAGASASV</sequence>
<feature type="domain" description="PAS" evidence="3">
    <location>
        <begin position="325"/>
        <end position="374"/>
    </location>
</feature>
<evidence type="ECO:0000313" key="7">
    <source>
        <dbReference type="EMBL" id="SER21862.1"/>
    </source>
</evidence>
<dbReference type="PROSITE" id="PS50113">
    <property type="entry name" value="PAC"/>
    <property type="match status" value="2"/>
</dbReference>